<sequence>MLKRLFSAFIAVAISTGGVQATQAATPRNTFTSVAKVQSATPRQATSADGTVTQTNDVHEQLDSELQYLSKLSADELKNELQSLERKDGATTRVAPLVIVAAIGCAVGIGGAVFTKSWEDPNSAVWALAGVLTSCIPGSQQAKLVKVIVNNKQMIATALKRLEQSALRPRSLAQISFLLRLPLRSRWGLA</sequence>
<comment type="caution">
    <text evidence="2">The sequence shown here is derived from an EMBL/GenBank/DDBJ whole genome shotgun (WGS) entry which is preliminary data.</text>
</comment>
<reference evidence="2 3" key="1">
    <citation type="submission" date="2014-10" db="EMBL/GenBank/DDBJ databases">
        <title>Whole Genome sequence of Corynebacterium auriscanis strain CIP 106629.</title>
        <authorList>
            <person name="Hassan S.S."/>
            <person name="Jamal S.B."/>
            <person name="Tiwari S."/>
            <person name="Oliveira L.D.C."/>
            <person name="Souza F."/>
            <person name="Mariano D.C."/>
            <person name="Almeida S."/>
            <person name="Dorella F."/>
            <person name="Pereira F."/>
            <person name="Carvalho A."/>
            <person name="Leal C.A."/>
            <person name="Soares S.D.C."/>
            <person name="Figueiredo H.C."/>
            <person name="Silva A."/>
            <person name="Azevedo V.A."/>
        </authorList>
    </citation>
    <scope>NUCLEOTIDE SEQUENCE [LARGE SCALE GENOMIC DNA]</scope>
    <source>
        <strain evidence="2 3">CIP 106629</strain>
    </source>
</reference>
<accession>A0A0A2DGA6</accession>
<keyword evidence="1" id="KW-0732">Signal</keyword>
<evidence type="ECO:0008006" key="4">
    <source>
        <dbReference type="Google" id="ProtNLM"/>
    </source>
</evidence>
<name>A0A0A2DGA6_9CORY</name>
<feature type="signal peptide" evidence="1">
    <location>
        <begin position="1"/>
        <end position="21"/>
    </location>
</feature>
<evidence type="ECO:0000256" key="1">
    <source>
        <dbReference type="SAM" id="SignalP"/>
    </source>
</evidence>
<feature type="chain" id="PRO_5039024397" description="Secreted protein" evidence="1">
    <location>
        <begin position="22"/>
        <end position="190"/>
    </location>
</feature>
<evidence type="ECO:0000313" key="2">
    <source>
        <dbReference type="EMBL" id="KGM18215.1"/>
    </source>
</evidence>
<proteinExistence type="predicted"/>
<protein>
    <recommendedName>
        <fullName evidence="4">Secreted protein</fullName>
    </recommendedName>
</protein>
<dbReference type="EMBL" id="JRVJ01000019">
    <property type="protein sequence ID" value="KGM18215.1"/>
    <property type="molecule type" value="Genomic_DNA"/>
</dbReference>
<gene>
    <name evidence="2" type="ORF">MA47_08990</name>
</gene>
<organism evidence="2 3">
    <name type="scientific">Corynebacterium auriscanis</name>
    <dbReference type="NCBI Taxonomy" id="99807"/>
    <lineage>
        <taxon>Bacteria</taxon>
        <taxon>Bacillati</taxon>
        <taxon>Actinomycetota</taxon>
        <taxon>Actinomycetes</taxon>
        <taxon>Mycobacteriales</taxon>
        <taxon>Corynebacteriaceae</taxon>
        <taxon>Corynebacterium</taxon>
    </lineage>
</organism>
<dbReference type="AlphaFoldDB" id="A0A0A2DGA6"/>
<dbReference type="Proteomes" id="UP000030145">
    <property type="component" value="Unassembled WGS sequence"/>
</dbReference>
<evidence type="ECO:0000313" key="3">
    <source>
        <dbReference type="Proteomes" id="UP000030145"/>
    </source>
</evidence>
<keyword evidence="3" id="KW-1185">Reference proteome</keyword>